<feature type="transmembrane region" description="Helical" evidence="1">
    <location>
        <begin position="119"/>
        <end position="146"/>
    </location>
</feature>
<sequence>MLSQEEEMQLAKNWHKHQDISSAHKLITSHLSLVVKVAMKLRNYGLSLMDLIMEGNIGNNNSTSSGKKLINALLLTPVIVPTAITLSLIGCTYLCLNAVKAQDDDSTLSQVTKATVRYLIYMATFVVLSTCIVLNLAISLVPFLIFRVINKGIFNKESNGLDVINTTDVPGQVQPTNTILTDSEYKEHISDALNKLNSSTEPINNENEELNQRLISPTQPTVQVISRNTGNQDQEDETIIVDGINNARIQNGKAVIISKINKEEVHFTYVAADDHVIPDNNAMKSSAAACNVHCKIVDDGVDFSVSASVRTGETQKRAMKELLQSKVARRILSNCEVEVQAITQDAANK</sequence>
<name>A0A5E4NT42_9HEMI</name>
<dbReference type="Gene3D" id="1.20.120.1810">
    <property type="match status" value="1"/>
</dbReference>
<dbReference type="InterPro" id="IPR013325">
    <property type="entry name" value="RNA_pol_sigma_r2"/>
</dbReference>
<dbReference type="SUPFAM" id="SSF88946">
    <property type="entry name" value="Sigma2 domain of RNA polymerase sigma factors"/>
    <property type="match status" value="1"/>
</dbReference>
<dbReference type="InterPro" id="IPR050813">
    <property type="entry name" value="Sigma-70_Factor"/>
</dbReference>
<feature type="transmembrane region" description="Helical" evidence="1">
    <location>
        <begin position="72"/>
        <end position="99"/>
    </location>
</feature>
<organism evidence="2 3">
    <name type="scientific">Cinara cedri</name>
    <dbReference type="NCBI Taxonomy" id="506608"/>
    <lineage>
        <taxon>Eukaryota</taxon>
        <taxon>Metazoa</taxon>
        <taxon>Ecdysozoa</taxon>
        <taxon>Arthropoda</taxon>
        <taxon>Hexapoda</taxon>
        <taxon>Insecta</taxon>
        <taxon>Pterygota</taxon>
        <taxon>Neoptera</taxon>
        <taxon>Paraneoptera</taxon>
        <taxon>Hemiptera</taxon>
        <taxon>Sternorrhyncha</taxon>
        <taxon>Aphidomorpha</taxon>
        <taxon>Aphidoidea</taxon>
        <taxon>Aphididae</taxon>
        <taxon>Lachninae</taxon>
        <taxon>Cinara</taxon>
    </lineage>
</organism>
<keyword evidence="1" id="KW-0812">Transmembrane</keyword>
<dbReference type="OrthoDB" id="201574at2759"/>
<evidence type="ECO:0000313" key="3">
    <source>
        <dbReference type="Proteomes" id="UP000325440"/>
    </source>
</evidence>
<gene>
    <name evidence="2" type="ORF">CINCED_3A001680</name>
</gene>
<dbReference type="EMBL" id="CABPRJ010002471">
    <property type="protein sequence ID" value="VVC46335.1"/>
    <property type="molecule type" value="Genomic_DNA"/>
</dbReference>
<dbReference type="GO" id="GO:0003700">
    <property type="term" value="F:DNA-binding transcription factor activity"/>
    <property type="evidence" value="ECO:0007669"/>
    <property type="project" value="InterPro"/>
</dbReference>
<dbReference type="AlphaFoldDB" id="A0A5E4NT42"/>
<dbReference type="GO" id="GO:0006352">
    <property type="term" value="P:DNA-templated transcription initiation"/>
    <property type="evidence" value="ECO:0007669"/>
    <property type="project" value="InterPro"/>
</dbReference>
<evidence type="ECO:0000256" key="1">
    <source>
        <dbReference type="SAM" id="Phobius"/>
    </source>
</evidence>
<dbReference type="PANTHER" id="PTHR30376">
    <property type="entry name" value="SIGMA FACTOR RPOH HEAT SHOCK RELATED"/>
    <property type="match status" value="1"/>
</dbReference>
<keyword evidence="3" id="KW-1185">Reference proteome</keyword>
<dbReference type="PANTHER" id="PTHR30376:SF3">
    <property type="entry name" value="RNA POLYMERASE SIGMA FACTOR RPOH"/>
    <property type="match status" value="1"/>
</dbReference>
<accession>A0A5E4NT42</accession>
<evidence type="ECO:0000313" key="2">
    <source>
        <dbReference type="EMBL" id="VVC46335.1"/>
    </source>
</evidence>
<dbReference type="Proteomes" id="UP000325440">
    <property type="component" value="Unassembled WGS sequence"/>
</dbReference>
<keyword evidence="1" id="KW-1133">Transmembrane helix</keyword>
<keyword evidence="1" id="KW-0472">Membrane</keyword>
<proteinExistence type="predicted"/>
<protein>
    <submittedName>
        <fullName evidence="2">RNA polymerase sigma factor, region 2</fullName>
    </submittedName>
</protein>
<reference evidence="2 3" key="1">
    <citation type="submission" date="2019-08" db="EMBL/GenBank/DDBJ databases">
        <authorList>
            <person name="Alioto T."/>
            <person name="Alioto T."/>
            <person name="Gomez Garrido J."/>
        </authorList>
    </citation>
    <scope>NUCLEOTIDE SEQUENCE [LARGE SCALE GENOMIC DNA]</scope>
</reference>